<accession>A0A182R0P7</accession>
<keyword evidence="5" id="KW-1185">Reference proteome</keyword>
<keyword evidence="2" id="KW-0325">Glycoprotein</keyword>
<reference evidence="5" key="1">
    <citation type="submission" date="2014-01" db="EMBL/GenBank/DDBJ databases">
        <title>The Genome Sequence of Anopheles farauti FAR1 (V2).</title>
        <authorList>
            <consortium name="The Broad Institute Genomics Platform"/>
            <person name="Neafsey D.E."/>
            <person name="Besansky N."/>
            <person name="Howell P."/>
            <person name="Walton C."/>
            <person name="Young S.K."/>
            <person name="Zeng Q."/>
            <person name="Gargeya S."/>
            <person name="Fitzgerald M."/>
            <person name="Haas B."/>
            <person name="Abouelleil A."/>
            <person name="Allen A.W."/>
            <person name="Alvarado L."/>
            <person name="Arachchi H.M."/>
            <person name="Berlin A.M."/>
            <person name="Chapman S.B."/>
            <person name="Gainer-Dewar J."/>
            <person name="Goldberg J."/>
            <person name="Griggs A."/>
            <person name="Gujja S."/>
            <person name="Hansen M."/>
            <person name="Howarth C."/>
            <person name="Imamovic A."/>
            <person name="Ireland A."/>
            <person name="Larimer J."/>
            <person name="McCowan C."/>
            <person name="Murphy C."/>
            <person name="Pearson M."/>
            <person name="Poon T.W."/>
            <person name="Priest M."/>
            <person name="Roberts A."/>
            <person name="Saif S."/>
            <person name="Shea T."/>
            <person name="Sisk P."/>
            <person name="Sykes S."/>
            <person name="Wortman J."/>
            <person name="Nusbaum C."/>
            <person name="Birren B."/>
        </authorList>
    </citation>
    <scope>NUCLEOTIDE SEQUENCE [LARGE SCALE GENOMIC DNA]</scope>
    <source>
        <strain evidence="5">FAR1</strain>
    </source>
</reference>
<sequence length="644" mass="68854">MISTVSMSRKKLAVTLNRIGVCVPLALCGLIALLPPVESIVGGIRSAVPPIDDPVVFVRAGGRAARVEGLRNRATGLYSFRGIHYAEPPIGQNRFARPQYRHLSGDINATRNGPPCPQPEPSNPYRVVGHEDCLLLNIFTPQMPDETTGLPVVVWIHGGGYRYGSASQYGAEPLTSNGVIFVPIQYRLGSFGMIGDGSRDLSGNLALLDMATAVRWVKDYIAWFGGDPAQIKLVGHGSGASAAMVLASATMARSSVTGVVAMSGSSLQPNAYEQEAVSSYREATMRHRCAAGNETEVVSCLRGKSTEEVVLMDSELQTERFRGEKLVNGMTPQAGLNPVVEEKDDGRGLLGLLTDKPEVSLQAGNFPKIPLLIGVTKDETANAIDVKEIQSTFKGATNFLKKTSSLVGLDGFLNVEKQVQALDSVGGILNLDKYLEIPSGWDVTKIFGKLVEATTDAVFNLPAVVSAQAWSKSSKAFIYSFEHRSDNTRGRDFLSGLPIVAKTGTNGADAGLVAHGDELGILFDTHDVHGNPVESAALRSAKDMNARKSFASFIAKFAYLNMSSMHQDNVFKSFSSKGTPFVKISDKISTDSDFRFCQLSIWGAQLEALKSLSCSFLGEGLGSVSKVVGNVVPINKVSGLLFGG</sequence>
<dbReference type="EMBL" id="AXCN02001586">
    <property type="status" value="NOT_ANNOTATED_CDS"/>
    <property type="molecule type" value="Genomic_DNA"/>
</dbReference>
<feature type="domain" description="Carboxylesterase type B" evidence="3">
    <location>
        <begin position="54"/>
        <end position="592"/>
    </location>
</feature>
<dbReference type="VEuPathDB" id="VectorBase:AFAF020669"/>
<comment type="similarity">
    <text evidence="1">Belongs to the type-B carboxylesterase/lipase family.</text>
</comment>
<evidence type="ECO:0000313" key="5">
    <source>
        <dbReference type="Proteomes" id="UP000075886"/>
    </source>
</evidence>
<dbReference type="InterPro" id="IPR029058">
    <property type="entry name" value="AB_hydrolase_fold"/>
</dbReference>
<evidence type="ECO:0000313" key="4">
    <source>
        <dbReference type="EnsemblMetazoa" id="AFAF020669-PA"/>
    </source>
</evidence>
<evidence type="ECO:0000256" key="1">
    <source>
        <dbReference type="ARBA" id="ARBA00005964"/>
    </source>
</evidence>
<dbReference type="PANTHER" id="PTHR43903">
    <property type="entry name" value="NEUROLIGIN"/>
    <property type="match status" value="1"/>
</dbReference>
<dbReference type="EnsemblMetazoa" id="AFAF020669-RA">
    <property type="protein sequence ID" value="AFAF020669-PA"/>
    <property type="gene ID" value="AFAF020669"/>
</dbReference>
<dbReference type="STRING" id="69004.A0A182R0P7"/>
<evidence type="ECO:0000256" key="2">
    <source>
        <dbReference type="ARBA" id="ARBA00023180"/>
    </source>
</evidence>
<dbReference type="SUPFAM" id="SSF53474">
    <property type="entry name" value="alpha/beta-Hydrolases"/>
    <property type="match status" value="1"/>
</dbReference>
<dbReference type="InterPro" id="IPR051093">
    <property type="entry name" value="Neuroligin/BSAL"/>
</dbReference>
<protein>
    <recommendedName>
        <fullName evidence="3">Carboxylesterase type B domain-containing protein</fullName>
    </recommendedName>
</protein>
<dbReference type="Proteomes" id="UP000075886">
    <property type="component" value="Unassembled WGS sequence"/>
</dbReference>
<dbReference type="AlphaFoldDB" id="A0A182R0P7"/>
<dbReference type="Gene3D" id="3.40.50.1820">
    <property type="entry name" value="alpha/beta hydrolase"/>
    <property type="match status" value="1"/>
</dbReference>
<dbReference type="InterPro" id="IPR002018">
    <property type="entry name" value="CarbesteraseB"/>
</dbReference>
<organism evidence="4 5">
    <name type="scientific">Anopheles farauti</name>
    <dbReference type="NCBI Taxonomy" id="69004"/>
    <lineage>
        <taxon>Eukaryota</taxon>
        <taxon>Metazoa</taxon>
        <taxon>Ecdysozoa</taxon>
        <taxon>Arthropoda</taxon>
        <taxon>Hexapoda</taxon>
        <taxon>Insecta</taxon>
        <taxon>Pterygota</taxon>
        <taxon>Neoptera</taxon>
        <taxon>Endopterygota</taxon>
        <taxon>Diptera</taxon>
        <taxon>Nematocera</taxon>
        <taxon>Culicoidea</taxon>
        <taxon>Culicidae</taxon>
        <taxon>Anophelinae</taxon>
        <taxon>Anopheles</taxon>
    </lineage>
</organism>
<dbReference type="Pfam" id="PF00135">
    <property type="entry name" value="COesterase"/>
    <property type="match status" value="1"/>
</dbReference>
<name>A0A182R0P7_9DIPT</name>
<proteinExistence type="inferred from homology"/>
<evidence type="ECO:0000259" key="3">
    <source>
        <dbReference type="Pfam" id="PF00135"/>
    </source>
</evidence>
<reference evidence="4" key="2">
    <citation type="submission" date="2020-05" db="UniProtKB">
        <authorList>
            <consortium name="EnsemblMetazoa"/>
        </authorList>
    </citation>
    <scope>IDENTIFICATION</scope>
    <source>
        <strain evidence="4">FAR1</strain>
    </source>
</reference>